<evidence type="ECO:0000313" key="2">
    <source>
        <dbReference type="EMBL" id="KAF2887679.1"/>
    </source>
</evidence>
<keyword evidence="3" id="KW-1185">Reference proteome</keyword>
<dbReference type="AlphaFoldDB" id="A0A8K0CHX1"/>
<proteinExistence type="predicted"/>
<dbReference type="OrthoDB" id="8193560at2759"/>
<evidence type="ECO:0000313" key="3">
    <source>
        <dbReference type="Proteomes" id="UP000801492"/>
    </source>
</evidence>
<reference evidence="2" key="1">
    <citation type="submission" date="2019-08" db="EMBL/GenBank/DDBJ databases">
        <title>The genome of the North American firefly Photinus pyralis.</title>
        <authorList>
            <consortium name="Photinus pyralis genome working group"/>
            <person name="Fallon T.R."/>
            <person name="Sander Lower S.E."/>
            <person name="Weng J.-K."/>
        </authorList>
    </citation>
    <scope>NUCLEOTIDE SEQUENCE</scope>
    <source>
        <strain evidence="2">TRF0915ILg1</strain>
        <tissue evidence="2">Whole body</tissue>
    </source>
</reference>
<dbReference type="Proteomes" id="UP000801492">
    <property type="component" value="Unassembled WGS sequence"/>
</dbReference>
<organism evidence="2 3">
    <name type="scientific">Ignelater luminosus</name>
    <name type="common">Cucubano</name>
    <name type="synonym">Pyrophorus luminosus</name>
    <dbReference type="NCBI Taxonomy" id="2038154"/>
    <lineage>
        <taxon>Eukaryota</taxon>
        <taxon>Metazoa</taxon>
        <taxon>Ecdysozoa</taxon>
        <taxon>Arthropoda</taxon>
        <taxon>Hexapoda</taxon>
        <taxon>Insecta</taxon>
        <taxon>Pterygota</taxon>
        <taxon>Neoptera</taxon>
        <taxon>Endopterygota</taxon>
        <taxon>Coleoptera</taxon>
        <taxon>Polyphaga</taxon>
        <taxon>Elateriformia</taxon>
        <taxon>Elateroidea</taxon>
        <taxon>Elateridae</taxon>
        <taxon>Agrypninae</taxon>
        <taxon>Pyrophorini</taxon>
        <taxon>Ignelater</taxon>
    </lineage>
</organism>
<name>A0A8K0CHX1_IGNLU</name>
<evidence type="ECO:0000256" key="1">
    <source>
        <dbReference type="SAM" id="MobiDB-lite"/>
    </source>
</evidence>
<protein>
    <submittedName>
        <fullName evidence="2">Uncharacterized protein</fullName>
    </submittedName>
</protein>
<feature type="compositionally biased region" description="Basic and acidic residues" evidence="1">
    <location>
        <begin position="1"/>
        <end position="24"/>
    </location>
</feature>
<feature type="region of interest" description="Disordered" evidence="1">
    <location>
        <begin position="1"/>
        <end position="25"/>
    </location>
</feature>
<gene>
    <name evidence="2" type="ORF">ILUMI_18494</name>
</gene>
<comment type="caution">
    <text evidence="2">The sequence shown here is derived from an EMBL/GenBank/DDBJ whole genome shotgun (WGS) entry which is preliminary data.</text>
</comment>
<sequence length="115" mass="12907">MEMEEGRGKISRNYDKKLTGKSGDENTMTEMVKKIEWNTGKQAVNKYQVKAANLTRKTKKIKQSKNIIKVAKKYGVDIVALQEMKQSGSYTVEIGDYVILSSGCEQKIFGMGFGT</sequence>
<accession>A0A8K0CHX1</accession>
<dbReference type="EMBL" id="VTPC01082286">
    <property type="protein sequence ID" value="KAF2887679.1"/>
    <property type="molecule type" value="Genomic_DNA"/>
</dbReference>